<name>A0A5U3IU47_SALER</name>
<proteinExistence type="predicted"/>
<dbReference type="AlphaFoldDB" id="A0A5U3IU47"/>
<accession>A0A5U3IU47</accession>
<dbReference type="Proteomes" id="UP000839610">
    <property type="component" value="Unassembled WGS sequence"/>
</dbReference>
<evidence type="ECO:0000256" key="1">
    <source>
        <dbReference type="SAM" id="SignalP"/>
    </source>
</evidence>
<keyword evidence="1" id="KW-0732">Signal</keyword>
<gene>
    <name evidence="2" type="ORF">VH79_23600</name>
</gene>
<protein>
    <submittedName>
        <fullName evidence="2">Uncharacterized protein</fullName>
    </submittedName>
</protein>
<comment type="caution">
    <text evidence="2">The sequence shown here is derived from an EMBL/GenBank/DDBJ whole genome shotgun (WGS) entry which is preliminary data.</text>
</comment>
<organism evidence="2">
    <name type="scientific">Salmonella enterica</name>
    <name type="common">Salmonella choleraesuis</name>
    <dbReference type="NCBI Taxonomy" id="28901"/>
    <lineage>
        <taxon>Bacteria</taxon>
        <taxon>Pseudomonadati</taxon>
        <taxon>Pseudomonadota</taxon>
        <taxon>Gammaproteobacteria</taxon>
        <taxon>Enterobacterales</taxon>
        <taxon>Enterobacteriaceae</taxon>
        <taxon>Salmonella</taxon>
    </lineage>
</organism>
<feature type="chain" id="PRO_5024972137" evidence="1">
    <location>
        <begin position="21"/>
        <end position="121"/>
    </location>
</feature>
<evidence type="ECO:0000313" key="2">
    <source>
        <dbReference type="EMBL" id="EBP4586128.1"/>
    </source>
</evidence>
<sequence>MKKIIKVLCLIVSFSFPAMAVDSFNHANTELRLINIDDIINRLGQNVAFKGNDGCNYYGSTEYIDKIGGILLSTRLCLSLRQEIKARAYMIQLKRQKTPTALIPAGSVWEIKNPAASSGVF</sequence>
<feature type="signal peptide" evidence="1">
    <location>
        <begin position="1"/>
        <end position="20"/>
    </location>
</feature>
<reference evidence="2" key="1">
    <citation type="submission" date="2018-07" db="EMBL/GenBank/DDBJ databases">
        <authorList>
            <consortium name="GenomeTrakr network: Whole genome sequencing for foodborne pathogen traceback"/>
        </authorList>
    </citation>
    <scope>NUCLEOTIDE SEQUENCE [LARGE SCALE GENOMIC DNA]</scope>
    <source>
        <strain evidence="2">FDA00008842</strain>
    </source>
</reference>
<dbReference type="EMBL" id="AAGLUV010000023">
    <property type="protein sequence ID" value="EBP4586128.1"/>
    <property type="molecule type" value="Genomic_DNA"/>
</dbReference>